<dbReference type="SMART" id="SM00862">
    <property type="entry name" value="Trans_reg_C"/>
    <property type="match status" value="1"/>
</dbReference>
<feature type="modified residue" description="4-aspartylphosphate" evidence="8">
    <location>
        <position position="48"/>
    </location>
</feature>
<dbReference type="InterPro" id="IPR011006">
    <property type="entry name" value="CheY-like_superfamily"/>
</dbReference>
<keyword evidence="2 8" id="KW-0597">Phosphoprotein</keyword>
<dbReference type="InterPro" id="IPR039420">
    <property type="entry name" value="WalR-like"/>
</dbReference>
<dbReference type="GO" id="GO:0032993">
    <property type="term" value="C:protein-DNA complex"/>
    <property type="evidence" value="ECO:0007669"/>
    <property type="project" value="TreeGrafter"/>
</dbReference>
<comment type="function">
    <text evidence="7">This protein is a positive regulator for the phosphate regulon. Transcription of this operon is positively regulated by PhoB and PhoR when phosphate is limited.</text>
</comment>
<dbReference type="SUPFAM" id="SSF46894">
    <property type="entry name" value="C-terminal effector domain of the bipartite response regulators"/>
    <property type="match status" value="1"/>
</dbReference>
<dbReference type="Pfam" id="PF00072">
    <property type="entry name" value="Response_reg"/>
    <property type="match status" value="1"/>
</dbReference>
<dbReference type="GO" id="GO:0006355">
    <property type="term" value="P:regulation of DNA-templated transcription"/>
    <property type="evidence" value="ECO:0007669"/>
    <property type="project" value="InterPro"/>
</dbReference>
<evidence type="ECO:0000256" key="6">
    <source>
        <dbReference type="ARBA" id="ARBA00023163"/>
    </source>
</evidence>
<keyword evidence="4" id="KW-0805">Transcription regulation</keyword>
<dbReference type="Pfam" id="PF00486">
    <property type="entry name" value="Trans_reg_C"/>
    <property type="match status" value="1"/>
</dbReference>
<dbReference type="InterPro" id="IPR036388">
    <property type="entry name" value="WH-like_DNA-bd_sf"/>
</dbReference>
<dbReference type="EMBL" id="VRZA01000001">
    <property type="protein sequence ID" value="TXS96743.1"/>
    <property type="molecule type" value="Genomic_DNA"/>
</dbReference>
<sequence length="233" mass="25924">MVIEDEHDIAELIALHLRDEGFRVTVAEDGHTGMREAFARPWDLVLLDLRLPGTDGLSICRALRAEQNYVPILMLTSKSSELDRVLGLELGADDYVTKPFSVSELVARVKSLFRRVDAISRSPAAGAESLSVGALAIDAATREVRVDDAPVELTAREFDLLLHFARHPGRVFSRAQLLDSVWGFGHEGYEHTVNSHINRLRGKIEPDHEQPQYIVTVWGVGYKMPAPEPRAVP</sequence>
<comment type="caution">
    <text evidence="12">The sequence shown here is derived from an EMBL/GenBank/DDBJ whole genome shotgun (WGS) entry which is preliminary data.</text>
</comment>
<evidence type="ECO:0000256" key="9">
    <source>
        <dbReference type="PROSITE-ProRule" id="PRU01091"/>
    </source>
</evidence>
<keyword evidence="5 9" id="KW-0238">DNA-binding</keyword>
<evidence type="ECO:0000256" key="2">
    <source>
        <dbReference type="ARBA" id="ARBA00022553"/>
    </source>
</evidence>
<organism evidence="12 13">
    <name type="scientific">Parahaliea maris</name>
    <dbReference type="NCBI Taxonomy" id="2716870"/>
    <lineage>
        <taxon>Bacteria</taxon>
        <taxon>Pseudomonadati</taxon>
        <taxon>Pseudomonadota</taxon>
        <taxon>Gammaproteobacteria</taxon>
        <taxon>Cellvibrionales</taxon>
        <taxon>Halieaceae</taxon>
        <taxon>Parahaliea</taxon>
    </lineage>
</organism>
<evidence type="ECO:0000256" key="4">
    <source>
        <dbReference type="ARBA" id="ARBA00023015"/>
    </source>
</evidence>
<evidence type="ECO:0000313" key="13">
    <source>
        <dbReference type="Proteomes" id="UP000321039"/>
    </source>
</evidence>
<dbReference type="InterPro" id="IPR001789">
    <property type="entry name" value="Sig_transdc_resp-reg_receiver"/>
</dbReference>
<accession>A0A5C9A6Y6</accession>
<dbReference type="GO" id="GO:0000976">
    <property type="term" value="F:transcription cis-regulatory region binding"/>
    <property type="evidence" value="ECO:0007669"/>
    <property type="project" value="TreeGrafter"/>
</dbReference>
<dbReference type="FunFam" id="3.40.50.2300:FF:000001">
    <property type="entry name" value="DNA-binding response regulator PhoB"/>
    <property type="match status" value="1"/>
</dbReference>
<dbReference type="Gene3D" id="6.10.250.690">
    <property type="match status" value="1"/>
</dbReference>
<keyword evidence="6" id="KW-0804">Transcription</keyword>
<feature type="DNA-binding region" description="OmpR/PhoB-type" evidence="9">
    <location>
        <begin position="127"/>
        <end position="226"/>
    </location>
</feature>
<dbReference type="AlphaFoldDB" id="A0A5C9A6Y6"/>
<evidence type="ECO:0000256" key="7">
    <source>
        <dbReference type="ARBA" id="ARBA00024735"/>
    </source>
</evidence>
<dbReference type="PROSITE" id="PS50110">
    <property type="entry name" value="RESPONSE_REGULATORY"/>
    <property type="match status" value="1"/>
</dbReference>
<dbReference type="PROSITE" id="PS51755">
    <property type="entry name" value="OMPR_PHOB"/>
    <property type="match status" value="1"/>
</dbReference>
<dbReference type="PANTHER" id="PTHR48111">
    <property type="entry name" value="REGULATOR OF RPOS"/>
    <property type="match status" value="1"/>
</dbReference>
<dbReference type="SUPFAM" id="SSF52172">
    <property type="entry name" value="CheY-like"/>
    <property type="match status" value="1"/>
</dbReference>
<gene>
    <name evidence="12" type="ORF">FV139_00265</name>
</gene>
<evidence type="ECO:0000259" key="10">
    <source>
        <dbReference type="PROSITE" id="PS50110"/>
    </source>
</evidence>
<dbReference type="FunFam" id="1.10.10.10:FF:000018">
    <property type="entry name" value="DNA-binding response regulator ResD"/>
    <property type="match status" value="1"/>
</dbReference>
<dbReference type="InterPro" id="IPR016032">
    <property type="entry name" value="Sig_transdc_resp-reg_C-effctor"/>
</dbReference>
<evidence type="ECO:0000313" key="12">
    <source>
        <dbReference type="EMBL" id="TXS96743.1"/>
    </source>
</evidence>
<dbReference type="Proteomes" id="UP000321039">
    <property type="component" value="Unassembled WGS sequence"/>
</dbReference>
<dbReference type="Gene3D" id="1.10.10.10">
    <property type="entry name" value="Winged helix-like DNA-binding domain superfamily/Winged helix DNA-binding domain"/>
    <property type="match status" value="1"/>
</dbReference>
<dbReference type="Gene3D" id="3.40.50.2300">
    <property type="match status" value="1"/>
</dbReference>
<keyword evidence="13" id="KW-1185">Reference proteome</keyword>
<evidence type="ECO:0000256" key="5">
    <source>
        <dbReference type="ARBA" id="ARBA00023125"/>
    </source>
</evidence>
<evidence type="ECO:0000259" key="11">
    <source>
        <dbReference type="PROSITE" id="PS51755"/>
    </source>
</evidence>
<dbReference type="PANTHER" id="PTHR48111:SF4">
    <property type="entry name" value="DNA-BINDING DUAL TRANSCRIPTIONAL REGULATOR OMPR"/>
    <property type="match status" value="1"/>
</dbReference>
<proteinExistence type="predicted"/>
<dbReference type="CDD" id="cd00383">
    <property type="entry name" value="trans_reg_C"/>
    <property type="match status" value="1"/>
</dbReference>
<dbReference type="SMART" id="SM00448">
    <property type="entry name" value="REC"/>
    <property type="match status" value="1"/>
</dbReference>
<feature type="domain" description="OmpR/PhoB-type" evidence="11">
    <location>
        <begin position="127"/>
        <end position="226"/>
    </location>
</feature>
<name>A0A5C9A6Y6_9GAMM</name>
<feature type="domain" description="Response regulatory" evidence="10">
    <location>
        <begin position="1"/>
        <end position="113"/>
    </location>
</feature>
<dbReference type="GO" id="GO:0005829">
    <property type="term" value="C:cytosol"/>
    <property type="evidence" value="ECO:0007669"/>
    <property type="project" value="TreeGrafter"/>
</dbReference>
<dbReference type="GO" id="GO:0000156">
    <property type="term" value="F:phosphorelay response regulator activity"/>
    <property type="evidence" value="ECO:0007669"/>
    <property type="project" value="TreeGrafter"/>
</dbReference>
<evidence type="ECO:0000256" key="8">
    <source>
        <dbReference type="PROSITE-ProRule" id="PRU00169"/>
    </source>
</evidence>
<protein>
    <recommendedName>
        <fullName evidence="1">Phosphate regulon transcriptional regulatory protein PhoB</fullName>
    </recommendedName>
</protein>
<reference evidence="12 13" key="1">
    <citation type="submission" date="2019-08" db="EMBL/GenBank/DDBJ databases">
        <title>Parahaliea maris sp. nov., isolated from the surface seawater.</title>
        <authorList>
            <person name="Liu Y."/>
        </authorList>
    </citation>
    <scope>NUCLEOTIDE SEQUENCE [LARGE SCALE GENOMIC DNA]</scope>
    <source>
        <strain evidence="12 13">HSLHS9</strain>
    </source>
</reference>
<evidence type="ECO:0000256" key="3">
    <source>
        <dbReference type="ARBA" id="ARBA00023012"/>
    </source>
</evidence>
<evidence type="ECO:0000256" key="1">
    <source>
        <dbReference type="ARBA" id="ARBA00013332"/>
    </source>
</evidence>
<keyword evidence="3" id="KW-0902">Two-component regulatory system</keyword>
<dbReference type="InterPro" id="IPR001867">
    <property type="entry name" value="OmpR/PhoB-type_DNA-bd"/>
</dbReference>